<evidence type="ECO:0000259" key="5">
    <source>
        <dbReference type="PROSITE" id="PS51484"/>
    </source>
</evidence>
<evidence type="ECO:0000256" key="3">
    <source>
        <dbReference type="ARBA" id="ARBA00022729"/>
    </source>
</evidence>
<dbReference type="Pfam" id="PF24606">
    <property type="entry name" value="CEMIP_beta-hel"/>
    <property type="match status" value="1"/>
</dbReference>
<accession>A0A9D3M6Z4</accession>
<dbReference type="PANTHER" id="PTHR46769:SF2">
    <property type="entry name" value="FIBROCYSTIN-L ISOFORM 2 PRECURSOR-RELATED"/>
    <property type="match status" value="1"/>
</dbReference>
<dbReference type="PROSITE" id="PS51484">
    <property type="entry name" value="G8"/>
    <property type="match status" value="1"/>
</dbReference>
<gene>
    <name evidence="6" type="ORF">ANANG_G00183380</name>
</gene>
<comment type="subcellular location">
    <subcellularLocation>
        <location evidence="1">Cell membrane</location>
    </subcellularLocation>
</comment>
<dbReference type="InterPro" id="IPR019316">
    <property type="entry name" value="G8_domain"/>
</dbReference>
<evidence type="ECO:0000256" key="4">
    <source>
        <dbReference type="ARBA" id="ARBA00023180"/>
    </source>
</evidence>
<dbReference type="PANTHER" id="PTHR46769">
    <property type="entry name" value="POLYCYSTIC KIDNEY AND HEPATIC DISEASE 1 (AUTOSOMAL RECESSIVE)-LIKE 1"/>
    <property type="match status" value="1"/>
</dbReference>
<dbReference type="GO" id="GO:0005886">
    <property type="term" value="C:plasma membrane"/>
    <property type="evidence" value="ECO:0007669"/>
    <property type="project" value="UniProtKB-SubCell"/>
</dbReference>
<dbReference type="Pfam" id="PF10162">
    <property type="entry name" value="G8"/>
    <property type="match status" value="1"/>
</dbReference>
<feature type="domain" description="G8" evidence="5">
    <location>
        <begin position="1"/>
        <end position="115"/>
    </location>
</feature>
<evidence type="ECO:0000313" key="6">
    <source>
        <dbReference type="EMBL" id="KAG5842964.1"/>
    </source>
</evidence>
<dbReference type="FunFam" id="2.160.20.10:FF:000070">
    <property type="entry name" value="PKHD1 like 1"/>
    <property type="match status" value="1"/>
</dbReference>
<dbReference type="SMART" id="SM01225">
    <property type="entry name" value="G8"/>
    <property type="match status" value="1"/>
</dbReference>
<evidence type="ECO:0000313" key="7">
    <source>
        <dbReference type="Proteomes" id="UP001044222"/>
    </source>
</evidence>
<reference evidence="6" key="1">
    <citation type="submission" date="2021-01" db="EMBL/GenBank/DDBJ databases">
        <title>A chromosome-scale assembly of European eel, Anguilla anguilla.</title>
        <authorList>
            <person name="Henkel C."/>
            <person name="Jong-Raadsen S.A."/>
            <person name="Dufour S."/>
            <person name="Weltzien F.-A."/>
            <person name="Palstra A.P."/>
            <person name="Pelster B."/>
            <person name="Spaink H.P."/>
            <person name="Van Den Thillart G.E."/>
            <person name="Jansen H."/>
            <person name="Zahm M."/>
            <person name="Klopp C."/>
            <person name="Cedric C."/>
            <person name="Louis A."/>
            <person name="Berthelot C."/>
            <person name="Parey E."/>
            <person name="Roest Crollius H."/>
            <person name="Montfort J."/>
            <person name="Robinson-Rechavi M."/>
            <person name="Bucao C."/>
            <person name="Bouchez O."/>
            <person name="Gislard M."/>
            <person name="Lluch J."/>
            <person name="Milhes M."/>
            <person name="Lampietro C."/>
            <person name="Lopez Roques C."/>
            <person name="Donnadieu C."/>
            <person name="Braasch I."/>
            <person name="Desvignes T."/>
            <person name="Postlethwait J."/>
            <person name="Bobe J."/>
            <person name="Guiguen Y."/>
            <person name="Dirks R."/>
        </authorList>
    </citation>
    <scope>NUCLEOTIDE SEQUENCE</scope>
    <source>
        <strain evidence="6">Tag_6206</strain>
        <tissue evidence="6">Liver</tissue>
    </source>
</reference>
<keyword evidence="7" id="KW-1185">Reference proteome</keyword>
<dbReference type="SUPFAM" id="SSF51126">
    <property type="entry name" value="Pectin lyase-like"/>
    <property type="match status" value="1"/>
</dbReference>
<dbReference type="Gene3D" id="2.160.20.10">
    <property type="entry name" value="Single-stranded right-handed beta-helix, Pectin lyase-like"/>
    <property type="match status" value="1"/>
</dbReference>
<evidence type="ECO:0000256" key="2">
    <source>
        <dbReference type="ARBA" id="ARBA00022475"/>
    </source>
</evidence>
<keyword evidence="4" id="KW-0325">Glycoprotein</keyword>
<dbReference type="EMBL" id="JAFIRN010000009">
    <property type="protein sequence ID" value="KAG5842964.1"/>
    <property type="molecule type" value="Genomic_DNA"/>
</dbReference>
<proteinExistence type="predicted"/>
<keyword evidence="2" id="KW-0472">Membrane</keyword>
<sequence length="847" mass="93631">MDIAIPSLGRVTVLGVLEIPDTMNKTSASTAGSALQYRRITVNATYISVQGGRLIAGWPDEPFRGDLRIVLRGNHFTPDWPLPSGPNQGAKVLGVFGLLDLYGMPHSIYRTKLRSTAAAGSTTLSLQETVDWQVGDDVVISTTSYDPWETETRKIAAVSTDRRTLTLNQSLSHTHIGETHSVQGTARTYRLSADVGLLSRNIKIIGEDYPDLYRESFGARVLVGTFSSGGATYRGSAQIRNVEFYHTGQEGYRDFYDPRYSLAFLDLGDISNNESYVQGCAFHHGFSPAIGVFGTNGLSVDDNVIYFTVGEGIRVWGMNNKVRRNLVTMSLWPGSYQGREETFNFDWNAAIEVNEGQNAVLQDNIVAGFERAAYRINGEPCPGTWNPADPWYQNEAHGGLYGIFMNKDGLPWCTLIQGFTIWRCFDYGIYFQVTMSVQVRNVSLIDNGMGVLSIVFTPPALSHQYSSKTVLVKDALIVGSSPEFNCSQGLSSSNANVRLSSWHRATRPPNGGRSGICWPTFASGHNHAPTKPNAELMSYTAISGLMTVTDTTFVGFKSVCSGQTNVMFMTNPQNEDLQHPVHVERLTLVDSTESAKVHIHRADVSKANPSDCVDMDCDAKKKSLLKDLDGSFLGSVGAVLPQSEFEWDGDSRRGVGDYRIPKVMLTYLNGSRIPVNKIAPKKGIIRDSRCTYMAPWQSYKCFGLNYEMLVMESLDADTETRRLSPVAVLGDGYVDLLNGPQDHGWCAGYTCQKRVSLFHSIVATNKSFDIYFSSVTPQKLRLMLLNANSSRAVRVAIFYSKPQRLDVYVGNRLVAPTNAQWNSAHSDYTLQEPSFDGAAFQIIYKKL</sequence>
<dbReference type="InterPro" id="IPR012334">
    <property type="entry name" value="Pectin_lyas_fold"/>
</dbReference>
<organism evidence="6 7">
    <name type="scientific">Anguilla anguilla</name>
    <name type="common">European freshwater eel</name>
    <name type="synonym">Muraena anguilla</name>
    <dbReference type="NCBI Taxonomy" id="7936"/>
    <lineage>
        <taxon>Eukaryota</taxon>
        <taxon>Metazoa</taxon>
        <taxon>Chordata</taxon>
        <taxon>Craniata</taxon>
        <taxon>Vertebrata</taxon>
        <taxon>Euteleostomi</taxon>
        <taxon>Actinopterygii</taxon>
        <taxon>Neopterygii</taxon>
        <taxon>Teleostei</taxon>
        <taxon>Anguilliformes</taxon>
        <taxon>Anguillidae</taxon>
        <taxon>Anguilla</taxon>
    </lineage>
</organism>
<evidence type="ECO:0000256" key="1">
    <source>
        <dbReference type="ARBA" id="ARBA00004236"/>
    </source>
</evidence>
<name>A0A9D3M6Z4_ANGAN</name>
<dbReference type="AlphaFoldDB" id="A0A9D3M6Z4"/>
<keyword evidence="3" id="KW-0732">Signal</keyword>
<protein>
    <recommendedName>
        <fullName evidence="5">G8 domain-containing protein</fullName>
    </recommendedName>
</protein>
<comment type="caution">
    <text evidence="6">The sequence shown here is derived from an EMBL/GenBank/DDBJ whole genome shotgun (WGS) entry which is preliminary data.</text>
</comment>
<dbReference type="InterPro" id="IPR052387">
    <property type="entry name" value="Fibrocystin"/>
</dbReference>
<dbReference type="Proteomes" id="UP001044222">
    <property type="component" value="Chromosome 9"/>
</dbReference>
<dbReference type="InterPro" id="IPR055401">
    <property type="entry name" value="CEMIP_beta-hel_dom"/>
</dbReference>
<dbReference type="InterPro" id="IPR011050">
    <property type="entry name" value="Pectin_lyase_fold/virulence"/>
</dbReference>
<keyword evidence="2" id="KW-1003">Cell membrane</keyword>